<dbReference type="PRINTS" id="PR00248">
    <property type="entry name" value="GPCRMGR"/>
</dbReference>
<keyword evidence="11" id="KW-0732">Signal</keyword>
<evidence type="ECO:0000256" key="3">
    <source>
        <dbReference type="ARBA" id="ARBA00022989"/>
    </source>
</evidence>
<feature type="signal peptide" evidence="11">
    <location>
        <begin position="1"/>
        <end position="27"/>
    </location>
</feature>
<keyword evidence="4" id="KW-0297">G-protein coupled receptor</keyword>
<feature type="transmembrane region" description="Helical" evidence="10">
    <location>
        <begin position="622"/>
        <end position="647"/>
    </location>
</feature>
<comment type="caution">
    <text evidence="13">The sequence shown here is derived from an EMBL/GenBank/DDBJ whole genome shotgun (WGS) entry which is preliminary data.</text>
</comment>
<dbReference type="GO" id="GO:0004965">
    <property type="term" value="F:G protein-coupled GABA receptor activity"/>
    <property type="evidence" value="ECO:0007669"/>
    <property type="project" value="InterPro"/>
</dbReference>
<name>A0AAD5LPT4_PYTIN</name>
<feature type="domain" description="G-protein coupled receptors family 3 profile" evidence="12">
    <location>
        <begin position="621"/>
        <end position="872"/>
    </location>
</feature>
<dbReference type="CDD" id="cd15047">
    <property type="entry name" value="7tmC_GABA-B-like"/>
    <property type="match status" value="1"/>
</dbReference>
<evidence type="ECO:0000256" key="9">
    <source>
        <dbReference type="SAM" id="MobiDB-lite"/>
    </source>
</evidence>
<evidence type="ECO:0000259" key="12">
    <source>
        <dbReference type="PROSITE" id="PS50259"/>
    </source>
</evidence>
<dbReference type="PANTHER" id="PTHR10519">
    <property type="entry name" value="GABA-B RECEPTOR"/>
    <property type="match status" value="1"/>
</dbReference>
<proteinExistence type="predicted"/>
<accession>A0AAD5LPT4</accession>
<dbReference type="InterPro" id="IPR017978">
    <property type="entry name" value="GPCR_3_C"/>
</dbReference>
<dbReference type="Pfam" id="PF00003">
    <property type="entry name" value="7tm_3"/>
    <property type="match status" value="1"/>
</dbReference>
<protein>
    <recommendedName>
        <fullName evidence="12">G-protein coupled receptors family 3 profile domain-containing protein</fullName>
    </recommendedName>
</protein>
<keyword evidence="2 10" id="KW-0812">Transmembrane</keyword>
<dbReference type="Proteomes" id="UP001209570">
    <property type="component" value="Unassembled WGS sequence"/>
</dbReference>
<evidence type="ECO:0000256" key="8">
    <source>
        <dbReference type="ARBA" id="ARBA00023224"/>
    </source>
</evidence>
<keyword evidence="7" id="KW-0325">Glycoprotein</keyword>
<feature type="transmembrane region" description="Helical" evidence="10">
    <location>
        <begin position="730"/>
        <end position="751"/>
    </location>
</feature>
<evidence type="ECO:0000256" key="6">
    <source>
        <dbReference type="ARBA" id="ARBA00023170"/>
    </source>
</evidence>
<feature type="transmembrane region" description="Helical" evidence="10">
    <location>
        <begin position="815"/>
        <end position="837"/>
    </location>
</feature>
<feature type="transmembrane region" description="Helical" evidence="10">
    <location>
        <begin position="691"/>
        <end position="709"/>
    </location>
</feature>
<dbReference type="PRINTS" id="PR01176">
    <property type="entry name" value="GABABRECEPTR"/>
</dbReference>
<evidence type="ECO:0000313" key="14">
    <source>
        <dbReference type="Proteomes" id="UP001209570"/>
    </source>
</evidence>
<comment type="subcellular location">
    <subcellularLocation>
        <location evidence="1">Membrane</location>
        <topology evidence="1">Multi-pass membrane protein</topology>
    </subcellularLocation>
</comment>
<dbReference type="EMBL" id="JAKCXM010000048">
    <property type="protein sequence ID" value="KAJ0405234.1"/>
    <property type="molecule type" value="Genomic_DNA"/>
</dbReference>
<dbReference type="GO" id="GO:0038039">
    <property type="term" value="C:G protein-coupled receptor heterodimeric complex"/>
    <property type="evidence" value="ECO:0007669"/>
    <property type="project" value="TreeGrafter"/>
</dbReference>
<feature type="chain" id="PRO_5042024507" description="G-protein coupled receptors family 3 profile domain-containing protein" evidence="11">
    <location>
        <begin position="28"/>
        <end position="932"/>
    </location>
</feature>
<dbReference type="InterPro" id="IPR000337">
    <property type="entry name" value="GPCR_3"/>
</dbReference>
<evidence type="ECO:0000256" key="2">
    <source>
        <dbReference type="ARBA" id="ARBA00022692"/>
    </source>
</evidence>
<evidence type="ECO:0000313" key="13">
    <source>
        <dbReference type="EMBL" id="KAJ0405234.1"/>
    </source>
</evidence>
<evidence type="ECO:0000256" key="10">
    <source>
        <dbReference type="SAM" id="Phobius"/>
    </source>
</evidence>
<dbReference type="PANTHER" id="PTHR10519:SF20">
    <property type="entry name" value="G-PROTEIN COUPLED RECEPTOR 156-RELATED"/>
    <property type="match status" value="1"/>
</dbReference>
<feature type="transmembrane region" description="Helical" evidence="10">
    <location>
        <begin position="780"/>
        <end position="803"/>
    </location>
</feature>
<evidence type="ECO:0000256" key="11">
    <source>
        <dbReference type="SAM" id="SignalP"/>
    </source>
</evidence>
<evidence type="ECO:0000256" key="7">
    <source>
        <dbReference type="ARBA" id="ARBA00023180"/>
    </source>
</evidence>
<keyword evidence="8" id="KW-0807">Transducer</keyword>
<evidence type="ECO:0000256" key="1">
    <source>
        <dbReference type="ARBA" id="ARBA00004141"/>
    </source>
</evidence>
<dbReference type="PROSITE" id="PS50259">
    <property type="entry name" value="G_PROTEIN_RECEP_F3_4"/>
    <property type="match status" value="1"/>
</dbReference>
<feature type="region of interest" description="Disordered" evidence="9">
    <location>
        <begin position="881"/>
        <end position="932"/>
    </location>
</feature>
<keyword evidence="5 10" id="KW-0472">Membrane</keyword>
<gene>
    <name evidence="13" type="ORF">P43SY_006919</name>
</gene>
<keyword evidence="3 10" id="KW-1133">Transmembrane helix</keyword>
<feature type="transmembrane region" description="Helical" evidence="10">
    <location>
        <begin position="659"/>
        <end position="679"/>
    </location>
</feature>
<feature type="compositionally biased region" description="Basic and acidic residues" evidence="9">
    <location>
        <begin position="895"/>
        <end position="904"/>
    </location>
</feature>
<keyword evidence="14" id="KW-1185">Reference proteome</keyword>
<reference evidence="13" key="1">
    <citation type="submission" date="2021-12" db="EMBL/GenBank/DDBJ databases">
        <title>Prjna785345.</title>
        <authorList>
            <person name="Rujirawat T."/>
            <person name="Krajaejun T."/>
        </authorList>
    </citation>
    <scope>NUCLEOTIDE SEQUENCE</scope>
    <source>
        <strain evidence="13">Pi057C3</strain>
    </source>
</reference>
<dbReference type="AlphaFoldDB" id="A0AAD5LPT4"/>
<feature type="transmembrane region" description="Helical" evidence="10">
    <location>
        <begin position="843"/>
        <end position="866"/>
    </location>
</feature>
<organism evidence="13 14">
    <name type="scientific">Pythium insidiosum</name>
    <name type="common">Pythiosis disease agent</name>
    <dbReference type="NCBI Taxonomy" id="114742"/>
    <lineage>
        <taxon>Eukaryota</taxon>
        <taxon>Sar</taxon>
        <taxon>Stramenopiles</taxon>
        <taxon>Oomycota</taxon>
        <taxon>Peronosporomycetes</taxon>
        <taxon>Pythiales</taxon>
        <taxon>Pythiaceae</taxon>
        <taxon>Pythium</taxon>
    </lineage>
</organism>
<dbReference type="InterPro" id="IPR002455">
    <property type="entry name" value="GPCR3_GABA-B"/>
</dbReference>
<sequence length="932" mass="101476">MPWTLSRALGAAAVLLAMATTTTTTHAGDVSNLNLGSCLTQDWVASMETALKVNASERDALGRLVNPFLHAAKRTPVFRISDPRTASAGAYDPACIPKGGVVYGAGVVMESGSMSKVKTQGEIDGAFVVELSGWPTHSLSSVVFSILLSEVVGYPVAHYHATNTLYSAQRMSSAPNGLCTPVHINLEVWTAGKEAVLRQYSNESYAAGPIGYAGSAGLYTTTKFINDSAKAANPSFPAYWMSYKLQDDVINALPVSYVTNNTKYYPPKEDVCKDDVMGCLNSCSKTAACTAREQGGKTCLLVVMMVDVYDPGFFQAVLANLGVPAYFCFIGYDGVEAFAAESVKAGKPIVFYHFEPNLFFTDHAGKVDRIFLPRSIPERAITSTGLFGENGYGKETNNPVDVDFPSLRLAKYAATVLQTSPPAASLAGRFTIEDLDINKLLQLYSSALTTPNEKDPTFAAACSWVKTNFQTWSGWLDRLPLCTFEAHIQYTVTGCDGGADSARTISFAWKVPHPDDPALPYECDGGMQRAPEPLRTSRSCEWITTNVERWRSWISKKPECDASFYKYNVTDCDSGAKRTVQYWWLLARDDDLTQSGECVGGAKLPASVRIDCDFMPSSSPTFMAVAVVAGALIALQLAGVVFVFLFRNKPIIKRSQYEFLLLMLAGGILVCAAAIVYAGRPSNAVCAGRPLLISMGFTTVFGSLFVKSLRVYRVFMRTALKRVTVTMWMMIKVFAVFFFVDVLILAVWFIVDFPSPTVEYKPAPGFQGDVDRITCKSSSFMFTALLIFWKAMLLFLGLYISFLVRNVSADFQESIWIFASSVIVLVSCMFILPLAYLVEMPAAAFYVFLAVTLILSAAAVTGMMLVPKFFRLNEESKSSKYSTTASGATKAPMRSGKESTEDMTRTGTGIRVAPSKIVDDDGDDDGTTQAGS</sequence>
<evidence type="ECO:0000256" key="5">
    <source>
        <dbReference type="ARBA" id="ARBA00023136"/>
    </source>
</evidence>
<evidence type="ECO:0000256" key="4">
    <source>
        <dbReference type="ARBA" id="ARBA00023040"/>
    </source>
</evidence>
<keyword evidence="6" id="KW-0675">Receptor</keyword>